<dbReference type="NCBIfam" id="TIGR02532">
    <property type="entry name" value="IV_pilin_GFxxxE"/>
    <property type="match status" value="1"/>
</dbReference>
<dbReference type="InterPro" id="IPR031982">
    <property type="entry name" value="PilE-like"/>
</dbReference>
<name>A0A5C7EIZ1_9PROT</name>
<keyword evidence="1" id="KW-0488">Methylation</keyword>
<dbReference type="InterPro" id="IPR012902">
    <property type="entry name" value="N_methyl_site"/>
</dbReference>
<evidence type="ECO:0000256" key="2">
    <source>
        <dbReference type="SAM" id="Phobius"/>
    </source>
</evidence>
<dbReference type="GO" id="GO:0015627">
    <property type="term" value="C:type II protein secretion system complex"/>
    <property type="evidence" value="ECO:0007669"/>
    <property type="project" value="InterPro"/>
</dbReference>
<dbReference type="PRINTS" id="PR00813">
    <property type="entry name" value="BCTERIALGSPG"/>
</dbReference>
<keyword evidence="2" id="KW-1133">Transmembrane helix</keyword>
<evidence type="ECO:0000256" key="1">
    <source>
        <dbReference type="ARBA" id="ARBA00022481"/>
    </source>
</evidence>
<reference evidence="3 4" key="1">
    <citation type="submission" date="2019-08" db="EMBL/GenBank/DDBJ databases">
        <title>Pelomicrobium methylotrophicum gen. nov., sp. nov. a moderately thermophilic, facultatively anaerobic, lithoautotrophic and methylotrophic bacterium isolated from a terrestrial mud volcano.</title>
        <authorList>
            <person name="Slobodkina G.B."/>
            <person name="Merkel A.Y."/>
            <person name="Slobodkin A.I."/>
        </authorList>
    </citation>
    <scope>NUCLEOTIDE SEQUENCE [LARGE SCALE GENOMIC DNA]</scope>
    <source>
        <strain evidence="3 4">SM250</strain>
    </source>
</reference>
<dbReference type="PANTHER" id="PTHR30093">
    <property type="entry name" value="GENERAL SECRETION PATHWAY PROTEIN G"/>
    <property type="match status" value="1"/>
</dbReference>
<dbReference type="Proteomes" id="UP000321201">
    <property type="component" value="Unassembled WGS sequence"/>
</dbReference>
<keyword evidence="2" id="KW-0812">Transmembrane</keyword>
<dbReference type="RefSeq" id="WP_147799550.1">
    <property type="nucleotide sequence ID" value="NZ_VPFL01000008.1"/>
</dbReference>
<dbReference type="PANTHER" id="PTHR30093:SF47">
    <property type="entry name" value="TYPE IV PILUS NON-CORE MINOR PILIN PILE"/>
    <property type="match status" value="1"/>
</dbReference>
<organism evidence="3 4">
    <name type="scientific">Pelomicrobium methylotrophicum</name>
    <dbReference type="NCBI Taxonomy" id="2602750"/>
    <lineage>
        <taxon>Bacteria</taxon>
        <taxon>Pseudomonadati</taxon>
        <taxon>Pseudomonadota</taxon>
        <taxon>Hydrogenophilia</taxon>
        <taxon>Hydrogenophilia incertae sedis</taxon>
        <taxon>Pelomicrobium</taxon>
    </lineage>
</organism>
<dbReference type="PROSITE" id="PS00409">
    <property type="entry name" value="PROKAR_NTER_METHYL"/>
    <property type="match status" value="1"/>
</dbReference>
<evidence type="ECO:0000313" key="3">
    <source>
        <dbReference type="EMBL" id="TXF12057.1"/>
    </source>
</evidence>
<gene>
    <name evidence="3" type="ORF">FR698_07345</name>
</gene>
<accession>A0A5C7EIZ1</accession>
<proteinExistence type="predicted"/>
<dbReference type="InParanoid" id="A0A5C7EIZ1"/>
<dbReference type="InterPro" id="IPR045584">
    <property type="entry name" value="Pilin-like"/>
</dbReference>
<dbReference type="GO" id="GO:0043683">
    <property type="term" value="P:type IV pilus assembly"/>
    <property type="evidence" value="ECO:0007669"/>
    <property type="project" value="InterPro"/>
</dbReference>
<sequence length="146" mass="15482">MKPCKGFTLVEVMIVVAILGILATIALPAYRDYVLRGKLTEAFANLSDFRVRMEQFYQDNRRYDGSGLGGCGVAGPAAGNAKYFAYSCAPGTAPAQTFVATATGVGDLAGFVFTIDQANNRSTLAVPAGWRGAPATCWVRRKDGSC</sequence>
<keyword evidence="4" id="KW-1185">Reference proteome</keyword>
<evidence type="ECO:0000313" key="4">
    <source>
        <dbReference type="Proteomes" id="UP000321201"/>
    </source>
</evidence>
<comment type="caution">
    <text evidence="3">The sequence shown here is derived from an EMBL/GenBank/DDBJ whole genome shotgun (WGS) entry which is preliminary data.</text>
</comment>
<dbReference type="OrthoDB" id="5296234at2"/>
<dbReference type="AlphaFoldDB" id="A0A5C7EIZ1"/>
<dbReference type="SUPFAM" id="SSF54523">
    <property type="entry name" value="Pili subunits"/>
    <property type="match status" value="1"/>
</dbReference>
<keyword evidence="2" id="KW-0472">Membrane</keyword>
<feature type="transmembrane region" description="Helical" evidence="2">
    <location>
        <begin position="12"/>
        <end position="30"/>
    </location>
</feature>
<dbReference type="Pfam" id="PF16732">
    <property type="entry name" value="ComP_DUS"/>
    <property type="match status" value="1"/>
</dbReference>
<protein>
    <submittedName>
        <fullName evidence="3">Prepilin-type N-terminal cleavage/methylation domain-containing protein</fullName>
    </submittedName>
</protein>
<dbReference type="Gene3D" id="3.30.700.10">
    <property type="entry name" value="Glycoprotein, Type 4 Pilin"/>
    <property type="match status" value="1"/>
</dbReference>
<dbReference type="Pfam" id="PF07963">
    <property type="entry name" value="N_methyl"/>
    <property type="match status" value="1"/>
</dbReference>
<dbReference type="InterPro" id="IPR000983">
    <property type="entry name" value="Bac_GSPG_pilin"/>
</dbReference>
<dbReference type="GO" id="GO:0015628">
    <property type="term" value="P:protein secretion by the type II secretion system"/>
    <property type="evidence" value="ECO:0007669"/>
    <property type="project" value="InterPro"/>
</dbReference>
<dbReference type="EMBL" id="VPFL01000008">
    <property type="protein sequence ID" value="TXF12057.1"/>
    <property type="molecule type" value="Genomic_DNA"/>
</dbReference>